<dbReference type="AlphaFoldDB" id="A0A182FKU1"/>
<feature type="compositionally biased region" description="Basic residues" evidence="1">
    <location>
        <begin position="44"/>
        <end position="61"/>
    </location>
</feature>
<evidence type="ECO:0000313" key="2">
    <source>
        <dbReference type="EnsemblMetazoa" id="AALB007149-PA"/>
    </source>
</evidence>
<reference evidence="2 3" key="1">
    <citation type="journal article" date="2017" name="G3 (Bethesda)">
        <title>The Physical Genome Mapping of Anopheles albimanus Corrected Scaffold Misassemblies and Identified Interarm Rearrangements in Genus Anopheles.</title>
        <authorList>
            <person name="Artemov G.N."/>
            <person name="Peery A.N."/>
            <person name="Jiang X."/>
            <person name="Tu Z."/>
            <person name="Stegniy V.N."/>
            <person name="Sharakhova M.V."/>
            <person name="Sharakhov I.V."/>
        </authorList>
    </citation>
    <scope>NUCLEOTIDE SEQUENCE [LARGE SCALE GENOMIC DNA]</scope>
    <source>
        <strain evidence="2 3">ALBI9_A</strain>
    </source>
</reference>
<reference evidence="2" key="2">
    <citation type="submission" date="2022-08" db="UniProtKB">
        <authorList>
            <consortium name="EnsemblMetazoa"/>
        </authorList>
    </citation>
    <scope>IDENTIFICATION</scope>
    <source>
        <strain evidence="2">STECLA/ALBI9_A</strain>
    </source>
</reference>
<protein>
    <submittedName>
        <fullName evidence="2">Uncharacterized protein</fullName>
    </submittedName>
</protein>
<dbReference type="EnsemblMetazoa" id="AALB007149-RA">
    <property type="protein sequence ID" value="AALB007149-PA"/>
    <property type="gene ID" value="AALB007149"/>
</dbReference>
<feature type="compositionally biased region" description="Basic and acidic residues" evidence="1">
    <location>
        <begin position="118"/>
        <end position="131"/>
    </location>
</feature>
<proteinExistence type="predicted"/>
<name>A0A182FKU1_ANOAL</name>
<dbReference type="VEuPathDB" id="VectorBase:AALB007149"/>
<feature type="region of interest" description="Disordered" evidence="1">
    <location>
        <begin position="116"/>
        <end position="142"/>
    </location>
</feature>
<organism evidence="2 3">
    <name type="scientific">Anopheles albimanus</name>
    <name type="common">New world malaria mosquito</name>
    <dbReference type="NCBI Taxonomy" id="7167"/>
    <lineage>
        <taxon>Eukaryota</taxon>
        <taxon>Metazoa</taxon>
        <taxon>Ecdysozoa</taxon>
        <taxon>Arthropoda</taxon>
        <taxon>Hexapoda</taxon>
        <taxon>Insecta</taxon>
        <taxon>Pterygota</taxon>
        <taxon>Neoptera</taxon>
        <taxon>Endopterygota</taxon>
        <taxon>Diptera</taxon>
        <taxon>Nematocera</taxon>
        <taxon>Culicoidea</taxon>
        <taxon>Culicidae</taxon>
        <taxon>Anophelinae</taxon>
        <taxon>Anopheles</taxon>
    </lineage>
</organism>
<sequence>MSFYDVPAGSTTKPSRITWSLISGCIGTEPSGGETGTETARRNGFSRKYAHLGRTPRHGPRGSRSSKQSKDSRRLEFDLHLIARGYESPRWPKDDTEGVETLCDTSVSVCVCVSSGKKAQDNGRSDQRSDLEYLTISSQRNQ</sequence>
<feature type="compositionally biased region" description="Low complexity" evidence="1">
    <location>
        <begin position="28"/>
        <end position="38"/>
    </location>
</feature>
<keyword evidence="3" id="KW-1185">Reference proteome</keyword>
<accession>A0A182FKU1</accession>
<dbReference type="Proteomes" id="UP000069272">
    <property type="component" value="Chromosome 2R"/>
</dbReference>
<evidence type="ECO:0000313" key="3">
    <source>
        <dbReference type="Proteomes" id="UP000069272"/>
    </source>
</evidence>
<evidence type="ECO:0000256" key="1">
    <source>
        <dbReference type="SAM" id="MobiDB-lite"/>
    </source>
</evidence>
<feature type="region of interest" description="Disordered" evidence="1">
    <location>
        <begin position="28"/>
        <end position="75"/>
    </location>
</feature>